<dbReference type="AlphaFoldDB" id="A0A084G6P1"/>
<dbReference type="Proteomes" id="UP000028545">
    <property type="component" value="Unassembled WGS sequence"/>
</dbReference>
<evidence type="ECO:0000313" key="3">
    <source>
        <dbReference type="EMBL" id="KEZ43003.1"/>
    </source>
</evidence>
<accession>A0A084G6P1</accession>
<feature type="compositionally biased region" description="Basic and acidic residues" evidence="1">
    <location>
        <begin position="42"/>
        <end position="54"/>
    </location>
</feature>
<name>A0A084G6P1_PSEDA</name>
<dbReference type="InterPro" id="IPR046347">
    <property type="entry name" value="bZIP_sf"/>
</dbReference>
<dbReference type="HOGENOM" id="CLU_059772_0_0_1"/>
<protein>
    <recommendedName>
        <fullName evidence="2">BZIP domain-containing protein</fullName>
    </recommendedName>
</protein>
<organism evidence="3 4">
    <name type="scientific">Pseudallescheria apiosperma</name>
    <name type="common">Scedosporium apiospermum</name>
    <dbReference type="NCBI Taxonomy" id="563466"/>
    <lineage>
        <taxon>Eukaryota</taxon>
        <taxon>Fungi</taxon>
        <taxon>Dikarya</taxon>
        <taxon>Ascomycota</taxon>
        <taxon>Pezizomycotina</taxon>
        <taxon>Sordariomycetes</taxon>
        <taxon>Hypocreomycetidae</taxon>
        <taxon>Microascales</taxon>
        <taxon>Microascaceae</taxon>
        <taxon>Scedosporium</taxon>
    </lineage>
</organism>
<feature type="compositionally biased region" description="Polar residues" evidence="1">
    <location>
        <begin position="27"/>
        <end position="38"/>
    </location>
</feature>
<evidence type="ECO:0000313" key="4">
    <source>
        <dbReference type="Proteomes" id="UP000028545"/>
    </source>
</evidence>
<dbReference type="OMA" id="QFIPPGE"/>
<evidence type="ECO:0000259" key="2">
    <source>
        <dbReference type="PROSITE" id="PS00036"/>
    </source>
</evidence>
<dbReference type="SUPFAM" id="SSF57959">
    <property type="entry name" value="Leucine zipper domain"/>
    <property type="match status" value="1"/>
</dbReference>
<dbReference type="CDD" id="cd14688">
    <property type="entry name" value="bZIP_YAP"/>
    <property type="match status" value="1"/>
</dbReference>
<feature type="compositionally biased region" description="Basic and acidic residues" evidence="1">
    <location>
        <begin position="70"/>
        <end position="81"/>
    </location>
</feature>
<dbReference type="InterPro" id="IPR004827">
    <property type="entry name" value="bZIP"/>
</dbReference>
<feature type="compositionally biased region" description="Low complexity" evidence="1">
    <location>
        <begin position="110"/>
        <end position="121"/>
    </location>
</feature>
<dbReference type="GO" id="GO:0003700">
    <property type="term" value="F:DNA-binding transcription factor activity"/>
    <property type="evidence" value="ECO:0007669"/>
    <property type="project" value="InterPro"/>
</dbReference>
<dbReference type="PANTHER" id="PTHR39607:SF1">
    <property type="entry name" value="B-ZIP TRANSCRIPTION FACTOR (EUROFUNG)"/>
    <property type="match status" value="1"/>
</dbReference>
<evidence type="ECO:0000256" key="1">
    <source>
        <dbReference type="SAM" id="MobiDB-lite"/>
    </source>
</evidence>
<sequence length="242" mass="27092">MSVAMPQHQYSYPPPLPGQRHFPASQHGMSSAFSSSANPDEDWTKISDLAERRRIQNRIAQRNYRKKLKQRLEDLERRASDESPGAGKHGSTTSVGKPQKRQQPAPAKNQRSSRASQQSQQKPTSRHDDYRVLPVWDGRARSNTPPLYPSSPYTPCNEPVMTAFVPIQSYTANTVDAYPDYLSGTPSTTLPSMPHVGDDAKRDFYTPDDSFSAYSSYGFIPAIDINTTLHYDSPDPTTDPFV</sequence>
<keyword evidence="4" id="KW-1185">Reference proteome</keyword>
<dbReference type="EMBL" id="JOWA01000098">
    <property type="protein sequence ID" value="KEZ43003.1"/>
    <property type="molecule type" value="Genomic_DNA"/>
</dbReference>
<dbReference type="VEuPathDB" id="FungiDB:SAPIO_CDS5461"/>
<comment type="caution">
    <text evidence="3">The sequence shown here is derived from an EMBL/GenBank/DDBJ whole genome shotgun (WGS) entry which is preliminary data.</text>
</comment>
<dbReference type="KEGG" id="sapo:SAPIO_CDS5461"/>
<dbReference type="RefSeq" id="XP_016642802.1">
    <property type="nucleotide sequence ID" value="XM_016787787.1"/>
</dbReference>
<reference evidence="3 4" key="1">
    <citation type="journal article" date="2014" name="Genome Announc.">
        <title>Draft genome sequence of the pathogenic fungus Scedosporium apiospermum.</title>
        <authorList>
            <person name="Vandeputte P."/>
            <person name="Ghamrawi S."/>
            <person name="Rechenmann M."/>
            <person name="Iltis A."/>
            <person name="Giraud S."/>
            <person name="Fleury M."/>
            <person name="Thornton C."/>
            <person name="Delhaes L."/>
            <person name="Meyer W."/>
            <person name="Papon N."/>
            <person name="Bouchara J.P."/>
        </authorList>
    </citation>
    <scope>NUCLEOTIDE SEQUENCE [LARGE SCALE GENOMIC DNA]</scope>
    <source>
        <strain evidence="3 4">IHEM 14462</strain>
    </source>
</reference>
<gene>
    <name evidence="3" type="ORF">SAPIO_CDS5461</name>
</gene>
<feature type="domain" description="BZIP" evidence="2">
    <location>
        <begin position="52"/>
        <end position="67"/>
    </location>
</feature>
<dbReference type="GeneID" id="27724533"/>
<dbReference type="InterPro" id="IPR052635">
    <property type="entry name" value="Sec_Metab_Biosynth_Reg"/>
</dbReference>
<dbReference type="OrthoDB" id="5240155at2759"/>
<dbReference type="PROSITE" id="PS00036">
    <property type="entry name" value="BZIP_BASIC"/>
    <property type="match status" value="1"/>
</dbReference>
<proteinExistence type="predicted"/>
<feature type="region of interest" description="Disordered" evidence="1">
    <location>
        <begin position="1"/>
        <end position="151"/>
    </location>
</feature>
<dbReference type="PANTHER" id="PTHR39607">
    <property type="entry name" value="XANTHOCILLIN BIOSYNTHESIS CLUSTER TRANSCRIPTION FACTOR XANC-RELATED"/>
    <property type="match status" value="1"/>
</dbReference>